<reference evidence="1 2" key="1">
    <citation type="journal article" date="2015" name="Nature">
        <title>rRNA introns, odd ribosomes, and small enigmatic genomes across a large radiation of phyla.</title>
        <authorList>
            <person name="Brown C.T."/>
            <person name="Hug L.A."/>
            <person name="Thomas B.C."/>
            <person name="Sharon I."/>
            <person name="Castelle C.J."/>
            <person name="Singh A."/>
            <person name="Wilkins M.J."/>
            <person name="Williams K.H."/>
            <person name="Banfield J.F."/>
        </authorList>
    </citation>
    <scope>NUCLEOTIDE SEQUENCE [LARGE SCALE GENOMIC DNA]</scope>
</reference>
<dbReference type="Proteomes" id="UP000033944">
    <property type="component" value="Unassembled WGS sequence"/>
</dbReference>
<sequence>MKKSKEHKTFPCRNGICGGSENCALRSYIEDAAYADELASTWKVLSDNCPIAGDLVRSYNDKLRRLKKNVTE</sequence>
<evidence type="ECO:0000313" key="1">
    <source>
        <dbReference type="EMBL" id="KKQ87414.1"/>
    </source>
</evidence>
<name>A0A0G0NND0_9BACT</name>
<dbReference type="EMBL" id="LBVN01000007">
    <property type="protein sequence ID" value="KKQ87414.1"/>
    <property type="molecule type" value="Genomic_DNA"/>
</dbReference>
<protein>
    <submittedName>
        <fullName evidence="1">Uncharacterized protein</fullName>
    </submittedName>
</protein>
<evidence type="ECO:0000313" key="2">
    <source>
        <dbReference type="Proteomes" id="UP000033944"/>
    </source>
</evidence>
<accession>A0A0G0NND0</accession>
<proteinExistence type="predicted"/>
<organism evidence="1 2">
    <name type="scientific">Candidatus Woesebacteria bacterium GW2011_GWB1_38_8b</name>
    <dbReference type="NCBI Taxonomy" id="1618571"/>
    <lineage>
        <taxon>Bacteria</taxon>
        <taxon>Candidatus Woeseibacteriota</taxon>
    </lineage>
</organism>
<comment type="caution">
    <text evidence="1">The sequence shown here is derived from an EMBL/GenBank/DDBJ whole genome shotgun (WGS) entry which is preliminary data.</text>
</comment>
<dbReference type="AlphaFoldDB" id="A0A0G0NND0"/>
<gene>
    <name evidence="1" type="ORF">UT10_C0007G0072</name>
</gene>